<evidence type="ECO:0008006" key="14">
    <source>
        <dbReference type="Google" id="ProtNLM"/>
    </source>
</evidence>
<dbReference type="SUPFAM" id="SSF103506">
    <property type="entry name" value="Mitochondrial carrier"/>
    <property type="match status" value="1"/>
</dbReference>
<keyword evidence="8 9" id="KW-0472">Membrane</keyword>
<organism evidence="12 13">
    <name type="scientific">Tetraparma gracilis</name>
    <dbReference type="NCBI Taxonomy" id="2962635"/>
    <lineage>
        <taxon>Eukaryota</taxon>
        <taxon>Sar</taxon>
        <taxon>Stramenopiles</taxon>
        <taxon>Ochrophyta</taxon>
        <taxon>Bolidophyceae</taxon>
        <taxon>Parmales</taxon>
        <taxon>Triparmaceae</taxon>
        <taxon>Tetraparma</taxon>
    </lineage>
</organism>
<evidence type="ECO:0000256" key="1">
    <source>
        <dbReference type="ARBA" id="ARBA00004225"/>
    </source>
</evidence>
<comment type="subcellular location">
    <subcellularLocation>
        <location evidence="1">Mitochondrion membrane</location>
        <topology evidence="1">Multi-pass membrane protein</topology>
    </subcellularLocation>
</comment>
<evidence type="ECO:0000256" key="3">
    <source>
        <dbReference type="ARBA" id="ARBA00022448"/>
    </source>
</evidence>
<evidence type="ECO:0000256" key="5">
    <source>
        <dbReference type="ARBA" id="ARBA00022737"/>
    </source>
</evidence>
<feature type="repeat" description="Solcar" evidence="9">
    <location>
        <begin position="15"/>
        <end position="119"/>
    </location>
</feature>
<name>A0ABQ6MXW4_9STRA</name>
<dbReference type="Pfam" id="PF00153">
    <property type="entry name" value="Mito_carr"/>
    <property type="match status" value="1"/>
</dbReference>
<dbReference type="PANTHER" id="PTHR45624">
    <property type="entry name" value="MITOCHONDRIAL BASIC AMINO ACIDS TRANSPORTER-RELATED"/>
    <property type="match status" value="1"/>
</dbReference>
<keyword evidence="13" id="KW-1185">Reference proteome</keyword>
<keyword evidence="7" id="KW-0496">Mitochondrion</keyword>
<evidence type="ECO:0000256" key="8">
    <source>
        <dbReference type="ARBA" id="ARBA00023136"/>
    </source>
</evidence>
<feature type="transmembrane region" description="Helical" evidence="11">
    <location>
        <begin position="20"/>
        <end position="38"/>
    </location>
</feature>
<evidence type="ECO:0000313" key="13">
    <source>
        <dbReference type="Proteomes" id="UP001165060"/>
    </source>
</evidence>
<comment type="caution">
    <text evidence="12">The sequence shown here is derived from an EMBL/GenBank/DDBJ whole genome shotgun (WGS) entry which is preliminary data.</text>
</comment>
<feature type="transmembrane region" description="Helical" evidence="11">
    <location>
        <begin position="215"/>
        <end position="236"/>
    </location>
</feature>
<dbReference type="Gene3D" id="1.50.40.10">
    <property type="entry name" value="Mitochondrial carrier domain"/>
    <property type="match status" value="2"/>
</dbReference>
<dbReference type="Proteomes" id="UP001165060">
    <property type="component" value="Unassembled WGS sequence"/>
</dbReference>
<evidence type="ECO:0000256" key="9">
    <source>
        <dbReference type="PROSITE-ProRule" id="PRU00282"/>
    </source>
</evidence>
<evidence type="ECO:0000256" key="7">
    <source>
        <dbReference type="ARBA" id="ARBA00023128"/>
    </source>
</evidence>
<evidence type="ECO:0000313" key="12">
    <source>
        <dbReference type="EMBL" id="GMI35105.1"/>
    </source>
</evidence>
<evidence type="ECO:0000256" key="4">
    <source>
        <dbReference type="ARBA" id="ARBA00022692"/>
    </source>
</evidence>
<gene>
    <name evidence="12" type="ORF">TeGR_g5008</name>
</gene>
<dbReference type="InterPro" id="IPR050567">
    <property type="entry name" value="Mitochondrial_Carrier"/>
</dbReference>
<feature type="transmembrane region" description="Helical" evidence="11">
    <location>
        <begin position="182"/>
        <end position="203"/>
    </location>
</feature>
<evidence type="ECO:0000256" key="2">
    <source>
        <dbReference type="ARBA" id="ARBA00006375"/>
    </source>
</evidence>
<keyword evidence="6 11" id="KW-1133">Transmembrane helix</keyword>
<keyword evidence="3 10" id="KW-0813">Transport</keyword>
<dbReference type="InterPro" id="IPR018108">
    <property type="entry name" value="MCP_transmembrane"/>
</dbReference>
<evidence type="ECO:0000256" key="11">
    <source>
        <dbReference type="SAM" id="Phobius"/>
    </source>
</evidence>
<sequence>MDRSAPPTPSAPAPPTTRVSILAGSLAGVCSTLLVYPLDVIRTRQQASIASASAVPLTARQALRAVLATPLHPPATPPLLPPGGSPNFQALYAGLSLPLAAQALYKSTIFTSYTLLSDALPALGVPASLTPAAAGVVAGGINAAFFCTPVEFVRTNIIVNPHVDIFSRDTLKKMYKGSGVTILRDSLGCGSFFVFLTASQGFMRETVNGGAGLSLPQAALSGSFAGMGFWLLALPFDTLRTLSQSSDSWLWAGRIKADPALLFRGWQMAVCRGLPGAGTTVLTFEYAKRWLERGGVEAGE</sequence>
<evidence type="ECO:0000256" key="10">
    <source>
        <dbReference type="RuleBase" id="RU000488"/>
    </source>
</evidence>
<reference evidence="12 13" key="1">
    <citation type="journal article" date="2023" name="Commun. Biol.">
        <title>Genome analysis of Parmales, the sister group of diatoms, reveals the evolutionary specialization of diatoms from phago-mixotrophs to photoautotrophs.</title>
        <authorList>
            <person name="Ban H."/>
            <person name="Sato S."/>
            <person name="Yoshikawa S."/>
            <person name="Yamada K."/>
            <person name="Nakamura Y."/>
            <person name="Ichinomiya M."/>
            <person name="Sato N."/>
            <person name="Blanc-Mathieu R."/>
            <person name="Endo H."/>
            <person name="Kuwata A."/>
            <person name="Ogata H."/>
        </authorList>
    </citation>
    <scope>NUCLEOTIDE SEQUENCE [LARGE SCALE GENOMIC DNA]</scope>
</reference>
<keyword evidence="4 9" id="KW-0812">Transmembrane</keyword>
<keyword evidence="5" id="KW-0677">Repeat</keyword>
<accession>A0ABQ6MXW4</accession>
<dbReference type="PROSITE" id="PS50920">
    <property type="entry name" value="SOLCAR"/>
    <property type="match status" value="2"/>
</dbReference>
<dbReference type="InterPro" id="IPR023395">
    <property type="entry name" value="MCP_dom_sf"/>
</dbReference>
<comment type="similarity">
    <text evidence="2 10">Belongs to the mitochondrial carrier (TC 2.A.29) family.</text>
</comment>
<dbReference type="EMBL" id="BRYB01003348">
    <property type="protein sequence ID" value="GMI35105.1"/>
    <property type="molecule type" value="Genomic_DNA"/>
</dbReference>
<evidence type="ECO:0000256" key="6">
    <source>
        <dbReference type="ARBA" id="ARBA00022989"/>
    </source>
</evidence>
<proteinExistence type="inferred from homology"/>
<protein>
    <recommendedName>
        <fullName evidence="14">Mitochondrial carrier</fullName>
    </recommendedName>
</protein>
<feature type="repeat" description="Solcar" evidence="9">
    <location>
        <begin position="126"/>
        <end position="202"/>
    </location>
</feature>